<feature type="transmembrane region" description="Helical" evidence="1">
    <location>
        <begin position="12"/>
        <end position="31"/>
    </location>
</feature>
<sequence>MTTAPLAEQALLRARLYFVLTFVALFGGAFLFSLNPIFGYIGVSGYFFSLVATHVFLGKAAQRSGRSWVYYGFLPFVFPMLGAFLSFCVLRSKIPHSNTEGE</sequence>
<reference evidence="2 3" key="1">
    <citation type="submission" date="2020-08" db="EMBL/GenBank/DDBJ databases">
        <title>Novel species isolated from subtropical streams in China.</title>
        <authorList>
            <person name="Lu H."/>
        </authorList>
    </citation>
    <scope>NUCLEOTIDE SEQUENCE [LARGE SCALE GENOMIC DNA]</scope>
    <source>
        <strain evidence="2 3">CY18W</strain>
    </source>
</reference>
<keyword evidence="3" id="KW-1185">Reference proteome</keyword>
<evidence type="ECO:0000256" key="1">
    <source>
        <dbReference type="SAM" id="Phobius"/>
    </source>
</evidence>
<evidence type="ECO:0000313" key="3">
    <source>
        <dbReference type="Proteomes" id="UP000650424"/>
    </source>
</evidence>
<proteinExistence type="predicted"/>
<evidence type="ECO:0000313" key="2">
    <source>
        <dbReference type="EMBL" id="MBC3918094.1"/>
    </source>
</evidence>
<dbReference type="RefSeq" id="WP_186947372.1">
    <property type="nucleotide sequence ID" value="NZ_JACOGF010000005.1"/>
</dbReference>
<feature type="transmembrane region" description="Helical" evidence="1">
    <location>
        <begin position="69"/>
        <end position="92"/>
    </location>
</feature>
<accession>A0ABR6ZQE4</accession>
<dbReference type="Proteomes" id="UP000650424">
    <property type="component" value="Unassembled WGS sequence"/>
</dbReference>
<keyword evidence="1" id="KW-0472">Membrane</keyword>
<comment type="caution">
    <text evidence="2">The sequence shown here is derived from an EMBL/GenBank/DDBJ whole genome shotgun (WGS) entry which is preliminary data.</text>
</comment>
<feature type="transmembrane region" description="Helical" evidence="1">
    <location>
        <begin position="37"/>
        <end position="57"/>
    </location>
</feature>
<evidence type="ECO:0008006" key="4">
    <source>
        <dbReference type="Google" id="ProtNLM"/>
    </source>
</evidence>
<protein>
    <recommendedName>
        <fullName evidence="4">DUF805 domain-containing protein</fullName>
    </recommendedName>
</protein>
<dbReference type="EMBL" id="JACOGF010000005">
    <property type="protein sequence ID" value="MBC3918094.1"/>
    <property type="molecule type" value="Genomic_DNA"/>
</dbReference>
<keyword evidence="1" id="KW-0812">Transmembrane</keyword>
<name>A0ABR6ZQE4_9BURK</name>
<keyword evidence="1" id="KW-1133">Transmembrane helix</keyword>
<gene>
    <name evidence="2" type="ORF">H8L32_11450</name>
</gene>
<organism evidence="2 3">
    <name type="scientific">Undibacterium hunanense</name>
    <dbReference type="NCBI Taxonomy" id="2762292"/>
    <lineage>
        <taxon>Bacteria</taxon>
        <taxon>Pseudomonadati</taxon>
        <taxon>Pseudomonadota</taxon>
        <taxon>Betaproteobacteria</taxon>
        <taxon>Burkholderiales</taxon>
        <taxon>Oxalobacteraceae</taxon>
        <taxon>Undibacterium</taxon>
    </lineage>
</organism>